<sequence>MSPLLTVIYYPWGVA</sequence>
<organism evidence="1">
    <name type="scientific">Arundo donax</name>
    <name type="common">Giant reed</name>
    <name type="synonym">Donax arundinaceus</name>
    <dbReference type="NCBI Taxonomy" id="35708"/>
    <lineage>
        <taxon>Eukaryota</taxon>
        <taxon>Viridiplantae</taxon>
        <taxon>Streptophyta</taxon>
        <taxon>Embryophyta</taxon>
        <taxon>Tracheophyta</taxon>
        <taxon>Spermatophyta</taxon>
        <taxon>Magnoliopsida</taxon>
        <taxon>Liliopsida</taxon>
        <taxon>Poales</taxon>
        <taxon>Poaceae</taxon>
        <taxon>PACMAD clade</taxon>
        <taxon>Arundinoideae</taxon>
        <taxon>Arundineae</taxon>
        <taxon>Arundo</taxon>
    </lineage>
</organism>
<name>A0A0A9C7C9_ARUDO</name>
<accession>A0A0A9C7C9</accession>
<dbReference type="EMBL" id="GBRH01228580">
    <property type="protein sequence ID" value="JAD69315.1"/>
    <property type="molecule type" value="Transcribed_RNA"/>
</dbReference>
<reference evidence="1" key="1">
    <citation type="submission" date="2014-09" db="EMBL/GenBank/DDBJ databases">
        <authorList>
            <person name="Magalhaes I.L.F."/>
            <person name="Oliveira U."/>
            <person name="Santos F.R."/>
            <person name="Vidigal T.H.D.A."/>
            <person name="Brescovit A.D."/>
            <person name="Santos A.J."/>
        </authorList>
    </citation>
    <scope>NUCLEOTIDE SEQUENCE</scope>
    <source>
        <tissue evidence="1">Shoot tissue taken approximately 20 cm above the soil surface</tissue>
    </source>
</reference>
<protein>
    <submittedName>
        <fullName evidence="1">Uncharacterized protein</fullName>
    </submittedName>
</protein>
<proteinExistence type="predicted"/>
<evidence type="ECO:0000313" key="1">
    <source>
        <dbReference type="EMBL" id="JAD69315.1"/>
    </source>
</evidence>
<reference evidence="1" key="2">
    <citation type="journal article" date="2015" name="Data Brief">
        <title>Shoot transcriptome of the giant reed, Arundo donax.</title>
        <authorList>
            <person name="Barrero R.A."/>
            <person name="Guerrero F.D."/>
            <person name="Moolhuijzen P."/>
            <person name="Goolsby J.A."/>
            <person name="Tidwell J."/>
            <person name="Bellgard S.E."/>
            <person name="Bellgard M.I."/>
        </authorList>
    </citation>
    <scope>NUCLEOTIDE SEQUENCE</scope>
    <source>
        <tissue evidence="1">Shoot tissue taken approximately 20 cm above the soil surface</tissue>
    </source>
</reference>